<comment type="similarity">
    <text evidence="1">Belongs to the BetVI family.</text>
</comment>
<protein>
    <recommendedName>
        <fullName evidence="3">Bet v I/Major latex protein domain-containing protein</fullName>
    </recommendedName>
</protein>
<sequence length="157" mass="17088">MHGEVSNDVEVGVTMDKVWDIYGSLKLAKVSGELLAGMVDKIEILEGDGGVGTKMKATFPPGSGFDYTIEKYTTLDHEKHLKVAEIIEGGPLKLGFSLYRVLIETIEKDADSAIIRSTIQYEIDDEFAANACFATTAPLDALAVKIGEYLREKKADA</sequence>
<feature type="domain" description="Bet v I/Major latex protein" evidence="3">
    <location>
        <begin position="2"/>
        <end position="150"/>
    </location>
</feature>
<dbReference type="GO" id="GO:0004864">
    <property type="term" value="F:protein phosphatase inhibitor activity"/>
    <property type="evidence" value="ECO:0007669"/>
    <property type="project" value="TreeGrafter"/>
</dbReference>
<evidence type="ECO:0000313" key="4">
    <source>
        <dbReference type="EMBL" id="KAJ4950198.1"/>
    </source>
</evidence>
<evidence type="ECO:0000256" key="2">
    <source>
        <dbReference type="ARBA" id="ARBA00022589"/>
    </source>
</evidence>
<dbReference type="EMBL" id="JAMYWD010000012">
    <property type="protein sequence ID" value="KAJ4950198.1"/>
    <property type="molecule type" value="Genomic_DNA"/>
</dbReference>
<evidence type="ECO:0000313" key="5">
    <source>
        <dbReference type="Proteomes" id="UP001141806"/>
    </source>
</evidence>
<reference evidence="4" key="1">
    <citation type="journal article" date="2023" name="Plant J.">
        <title>The genome of the king protea, Protea cynaroides.</title>
        <authorList>
            <person name="Chang J."/>
            <person name="Duong T.A."/>
            <person name="Schoeman C."/>
            <person name="Ma X."/>
            <person name="Roodt D."/>
            <person name="Barker N."/>
            <person name="Li Z."/>
            <person name="Van de Peer Y."/>
            <person name="Mizrachi E."/>
        </authorList>
    </citation>
    <scope>NUCLEOTIDE SEQUENCE</scope>
    <source>
        <tissue evidence="4">Young leaves</tissue>
    </source>
</reference>
<dbReference type="Gene3D" id="3.30.530.20">
    <property type="match status" value="1"/>
</dbReference>
<dbReference type="GO" id="GO:0006952">
    <property type="term" value="P:defense response"/>
    <property type="evidence" value="ECO:0007669"/>
    <property type="project" value="InterPro"/>
</dbReference>
<gene>
    <name evidence="4" type="ORF">NE237_027030</name>
</gene>
<keyword evidence="5" id="KW-1185">Reference proteome</keyword>
<dbReference type="GO" id="GO:0009738">
    <property type="term" value="P:abscisic acid-activated signaling pathway"/>
    <property type="evidence" value="ECO:0007669"/>
    <property type="project" value="TreeGrafter"/>
</dbReference>
<dbReference type="GO" id="GO:0005634">
    <property type="term" value="C:nucleus"/>
    <property type="evidence" value="ECO:0007669"/>
    <property type="project" value="TreeGrafter"/>
</dbReference>
<dbReference type="GO" id="GO:0009820">
    <property type="term" value="P:alkaloid metabolic process"/>
    <property type="evidence" value="ECO:0007669"/>
    <property type="project" value="UniProtKB-KW"/>
</dbReference>
<keyword evidence="2" id="KW-0017">Alkaloid metabolism</keyword>
<dbReference type="AlphaFoldDB" id="A0A9Q0GPD0"/>
<dbReference type="GO" id="GO:0038023">
    <property type="term" value="F:signaling receptor activity"/>
    <property type="evidence" value="ECO:0007669"/>
    <property type="project" value="TreeGrafter"/>
</dbReference>
<dbReference type="OrthoDB" id="1879545at2759"/>
<dbReference type="Pfam" id="PF00407">
    <property type="entry name" value="Bet_v_1"/>
    <property type="match status" value="1"/>
</dbReference>
<dbReference type="InterPro" id="IPR023393">
    <property type="entry name" value="START-like_dom_sf"/>
</dbReference>
<dbReference type="Proteomes" id="UP001141806">
    <property type="component" value="Unassembled WGS sequence"/>
</dbReference>
<dbReference type="GO" id="GO:0010427">
    <property type="term" value="F:abscisic acid binding"/>
    <property type="evidence" value="ECO:0007669"/>
    <property type="project" value="TreeGrafter"/>
</dbReference>
<dbReference type="GO" id="GO:0005737">
    <property type="term" value="C:cytoplasm"/>
    <property type="evidence" value="ECO:0007669"/>
    <property type="project" value="TreeGrafter"/>
</dbReference>
<proteinExistence type="inferred from homology"/>
<accession>A0A9Q0GPD0</accession>
<organism evidence="4 5">
    <name type="scientific">Protea cynaroides</name>
    <dbReference type="NCBI Taxonomy" id="273540"/>
    <lineage>
        <taxon>Eukaryota</taxon>
        <taxon>Viridiplantae</taxon>
        <taxon>Streptophyta</taxon>
        <taxon>Embryophyta</taxon>
        <taxon>Tracheophyta</taxon>
        <taxon>Spermatophyta</taxon>
        <taxon>Magnoliopsida</taxon>
        <taxon>Proteales</taxon>
        <taxon>Proteaceae</taxon>
        <taxon>Protea</taxon>
    </lineage>
</organism>
<name>A0A9Q0GPD0_9MAGN</name>
<dbReference type="SUPFAM" id="SSF55961">
    <property type="entry name" value="Bet v1-like"/>
    <property type="match status" value="1"/>
</dbReference>
<dbReference type="InterPro" id="IPR000916">
    <property type="entry name" value="Bet_v_I/MLP"/>
</dbReference>
<comment type="caution">
    <text evidence="4">The sequence shown here is derived from an EMBL/GenBank/DDBJ whole genome shotgun (WGS) entry which is preliminary data.</text>
</comment>
<evidence type="ECO:0000259" key="3">
    <source>
        <dbReference type="Pfam" id="PF00407"/>
    </source>
</evidence>
<dbReference type="InterPro" id="IPR050279">
    <property type="entry name" value="Plant_def-hormone_signal"/>
</dbReference>
<dbReference type="PANTHER" id="PTHR31213:SF19">
    <property type="entry name" value="BET V I_MAJOR LATEX PROTEIN DOMAIN-CONTAINING PROTEIN"/>
    <property type="match status" value="1"/>
</dbReference>
<evidence type="ECO:0000256" key="1">
    <source>
        <dbReference type="ARBA" id="ARBA00009744"/>
    </source>
</evidence>
<dbReference type="PANTHER" id="PTHR31213">
    <property type="entry name" value="OS08G0374000 PROTEIN-RELATED"/>
    <property type="match status" value="1"/>
</dbReference>